<dbReference type="RefSeq" id="WP_118898334.1">
    <property type="nucleotide sequence ID" value="NZ_QOCV01000015.1"/>
</dbReference>
<gene>
    <name evidence="8" type="ORF">DS835_08010</name>
</gene>
<keyword evidence="5" id="KW-0378">Hydrolase</keyword>
<name>A0A396SNC7_9LACO</name>
<keyword evidence="7" id="KW-0346">Stress response</keyword>
<dbReference type="GO" id="GO:0004519">
    <property type="term" value="F:endonuclease activity"/>
    <property type="evidence" value="ECO:0007669"/>
    <property type="project" value="UniProtKB-KW"/>
</dbReference>
<evidence type="ECO:0000256" key="5">
    <source>
        <dbReference type="ARBA" id="ARBA00022801"/>
    </source>
</evidence>
<evidence type="ECO:0000256" key="6">
    <source>
        <dbReference type="ARBA" id="ARBA00022884"/>
    </source>
</evidence>
<dbReference type="Proteomes" id="UP000265862">
    <property type="component" value="Unassembled WGS sequence"/>
</dbReference>
<protein>
    <submittedName>
        <fullName evidence="8">Toxin HicA</fullName>
    </submittedName>
</protein>
<organism evidence="8 9">
    <name type="scientific">Lactobacillus bombicola</name>
    <dbReference type="NCBI Taxonomy" id="1505723"/>
    <lineage>
        <taxon>Bacteria</taxon>
        <taxon>Bacillati</taxon>
        <taxon>Bacillota</taxon>
        <taxon>Bacilli</taxon>
        <taxon>Lactobacillales</taxon>
        <taxon>Lactobacillaceae</taxon>
        <taxon>Lactobacillus</taxon>
    </lineage>
</organism>
<evidence type="ECO:0000313" key="8">
    <source>
        <dbReference type="EMBL" id="RHW53179.1"/>
    </source>
</evidence>
<dbReference type="InterPro" id="IPR012933">
    <property type="entry name" value="HicA_mRNA_interferase"/>
</dbReference>
<keyword evidence="2" id="KW-1277">Toxin-antitoxin system</keyword>
<dbReference type="Gene3D" id="3.30.920.30">
    <property type="entry name" value="Hypothetical protein"/>
    <property type="match status" value="1"/>
</dbReference>
<accession>A0A396SNC7</accession>
<comment type="similarity">
    <text evidence="1">Belongs to the HicA mRNA interferase family.</text>
</comment>
<dbReference type="InterPro" id="IPR038570">
    <property type="entry name" value="HicA_sf"/>
</dbReference>
<sequence>MPMKTKEFVKLLKRNGFVKVSQTGSHAKYRNGTRQVIGPMHSRELPKGIKHSMMKQAGLR</sequence>
<dbReference type="Pfam" id="PF07927">
    <property type="entry name" value="HicA_toxin"/>
    <property type="match status" value="1"/>
</dbReference>
<dbReference type="SUPFAM" id="SSF54786">
    <property type="entry name" value="YcfA/nrd intein domain"/>
    <property type="match status" value="1"/>
</dbReference>
<evidence type="ECO:0000313" key="9">
    <source>
        <dbReference type="Proteomes" id="UP000265862"/>
    </source>
</evidence>
<proteinExistence type="inferred from homology"/>
<dbReference type="AlphaFoldDB" id="A0A396SNC7"/>
<evidence type="ECO:0000256" key="7">
    <source>
        <dbReference type="ARBA" id="ARBA00023016"/>
    </source>
</evidence>
<evidence type="ECO:0000256" key="4">
    <source>
        <dbReference type="ARBA" id="ARBA00022759"/>
    </source>
</evidence>
<dbReference type="GO" id="GO:0003729">
    <property type="term" value="F:mRNA binding"/>
    <property type="evidence" value="ECO:0007669"/>
    <property type="project" value="InterPro"/>
</dbReference>
<keyword evidence="4" id="KW-0255">Endonuclease</keyword>
<evidence type="ECO:0000256" key="3">
    <source>
        <dbReference type="ARBA" id="ARBA00022722"/>
    </source>
</evidence>
<keyword evidence="6" id="KW-0694">RNA-binding</keyword>
<dbReference type="EMBL" id="QOCV01000015">
    <property type="protein sequence ID" value="RHW53179.1"/>
    <property type="molecule type" value="Genomic_DNA"/>
</dbReference>
<dbReference type="GO" id="GO:0016787">
    <property type="term" value="F:hydrolase activity"/>
    <property type="evidence" value="ECO:0007669"/>
    <property type="project" value="UniProtKB-KW"/>
</dbReference>
<keyword evidence="3" id="KW-0540">Nuclease</keyword>
<comment type="caution">
    <text evidence="8">The sequence shown here is derived from an EMBL/GenBank/DDBJ whole genome shotgun (WGS) entry which is preliminary data.</text>
</comment>
<evidence type="ECO:0000256" key="1">
    <source>
        <dbReference type="ARBA" id="ARBA00006620"/>
    </source>
</evidence>
<reference evidence="8 9" key="1">
    <citation type="submission" date="2018-07" db="EMBL/GenBank/DDBJ databases">
        <title>Genome sequences of six Lactobacillus spp. isolated from bumble bee guts.</title>
        <authorList>
            <person name="Motta E.V.S."/>
            <person name="Moran N.A."/>
        </authorList>
    </citation>
    <scope>NUCLEOTIDE SEQUENCE [LARGE SCALE GENOMIC DNA]</scope>
    <source>
        <strain evidence="8 9">OCC3</strain>
    </source>
</reference>
<evidence type="ECO:0000256" key="2">
    <source>
        <dbReference type="ARBA" id="ARBA00022649"/>
    </source>
</evidence>